<proteinExistence type="predicted"/>
<evidence type="ECO:0000256" key="4">
    <source>
        <dbReference type="SAM" id="Phobius"/>
    </source>
</evidence>
<dbReference type="Pfam" id="PF13855">
    <property type="entry name" value="LRR_8"/>
    <property type="match status" value="1"/>
</dbReference>
<dbReference type="InterPro" id="IPR003591">
    <property type="entry name" value="Leu-rich_rpt_typical-subtyp"/>
</dbReference>
<dbReference type="GO" id="GO:0031012">
    <property type="term" value="C:extracellular matrix"/>
    <property type="evidence" value="ECO:0007669"/>
    <property type="project" value="TreeGrafter"/>
</dbReference>
<dbReference type="Proteomes" id="UP000663879">
    <property type="component" value="Unassembled WGS sequence"/>
</dbReference>
<dbReference type="GO" id="GO:0005615">
    <property type="term" value="C:extracellular space"/>
    <property type="evidence" value="ECO:0007669"/>
    <property type="project" value="TreeGrafter"/>
</dbReference>
<comment type="caution">
    <text evidence="5">The sequence shown here is derived from an EMBL/GenBank/DDBJ whole genome shotgun (WGS) entry which is preliminary data.</text>
</comment>
<dbReference type="InterPro" id="IPR032675">
    <property type="entry name" value="LRR_dom_sf"/>
</dbReference>
<feature type="transmembrane region" description="Helical" evidence="4">
    <location>
        <begin position="472"/>
        <end position="489"/>
    </location>
</feature>
<protein>
    <submittedName>
        <fullName evidence="5">Uncharacterized protein</fullName>
    </submittedName>
</protein>
<sequence>MSAKIHMEQKILTIKNQVIEISELEKKMSIEKDYLQKIQLIDCSITNLDEGLFKGLKNLKSLELDENLIKEIPAKIFTENSKLEKISFKNNNLKIVDLMSFSSLSKLKILDLSNNEISEIQNRFSRQNKNLINFEGNKIKTIDKKFFDNLRCSVLNLMNNPIEKIYFKEGFLREIKEIKLNNGYLENGFEKLILEYFPKVEKEEIRPQLLISNDSKINTVDRRNILIRLWLEHNKNKQNLMKHLNSAFCLSDFLIHFDFDLEIIRNLLNQKSEIKASNPLMLFYLYLNFKNQKFIDKILPLKSFIYGSFKNNSKYLDIVNEILNESKIKRPDIGEINNESEILYEKYSDFFNDINFVNCFAIVRKNEDENLFFYLTFLLKYVVFQNIKKDVSLQIKEIIKILEDWVDFEEIFVVFLFGFEQSLAARNKFEINLYQKTERVFLEYAIQEPKKPYYNIVEKVIENEWKKFPRDFYYMKLLLFIVFLTFFTIHVEKIDEKEDDLYGKISIFFLVFFFIIELMQFIAFIERKRFSNYLSSINNLYEIVNYIISIVAIFNFV</sequence>
<dbReference type="InterPro" id="IPR050328">
    <property type="entry name" value="Dev_Immune_Receptor"/>
</dbReference>
<dbReference type="PANTHER" id="PTHR24373">
    <property type="entry name" value="SLIT RELATED LEUCINE-RICH REPEAT NEURONAL PROTEIN"/>
    <property type="match status" value="1"/>
</dbReference>
<evidence type="ECO:0000256" key="3">
    <source>
        <dbReference type="ARBA" id="ARBA00022737"/>
    </source>
</evidence>
<keyword evidence="6" id="KW-1185">Reference proteome</keyword>
<dbReference type="PROSITE" id="PS51450">
    <property type="entry name" value="LRR"/>
    <property type="match status" value="2"/>
</dbReference>
<evidence type="ECO:0000256" key="1">
    <source>
        <dbReference type="ARBA" id="ARBA00022614"/>
    </source>
</evidence>
<gene>
    <name evidence="5" type="ORF">OXX778_LOCUS14136</name>
</gene>
<keyword evidence="4" id="KW-1133">Transmembrane helix</keyword>
<organism evidence="5 6">
    <name type="scientific">Brachionus calyciflorus</name>
    <dbReference type="NCBI Taxonomy" id="104777"/>
    <lineage>
        <taxon>Eukaryota</taxon>
        <taxon>Metazoa</taxon>
        <taxon>Spiralia</taxon>
        <taxon>Gnathifera</taxon>
        <taxon>Rotifera</taxon>
        <taxon>Eurotatoria</taxon>
        <taxon>Monogononta</taxon>
        <taxon>Pseudotrocha</taxon>
        <taxon>Ploima</taxon>
        <taxon>Brachionidae</taxon>
        <taxon>Brachionus</taxon>
    </lineage>
</organism>
<dbReference type="SUPFAM" id="SSF52058">
    <property type="entry name" value="L domain-like"/>
    <property type="match status" value="1"/>
</dbReference>
<dbReference type="InterPro" id="IPR001611">
    <property type="entry name" value="Leu-rich_rpt"/>
</dbReference>
<keyword evidence="4" id="KW-0812">Transmembrane</keyword>
<dbReference type="AlphaFoldDB" id="A0A814DBA4"/>
<keyword evidence="3" id="KW-0677">Repeat</keyword>
<feature type="transmembrane region" description="Helical" evidence="4">
    <location>
        <begin position="501"/>
        <end position="525"/>
    </location>
</feature>
<keyword evidence="2" id="KW-0732">Signal</keyword>
<reference evidence="5" key="1">
    <citation type="submission" date="2021-02" db="EMBL/GenBank/DDBJ databases">
        <authorList>
            <person name="Nowell W R."/>
        </authorList>
    </citation>
    <scope>NUCLEOTIDE SEQUENCE</scope>
    <source>
        <strain evidence="5">Ploen Becks lab</strain>
    </source>
</reference>
<feature type="transmembrane region" description="Helical" evidence="4">
    <location>
        <begin position="537"/>
        <end position="556"/>
    </location>
</feature>
<dbReference type="Gene3D" id="3.80.10.10">
    <property type="entry name" value="Ribonuclease Inhibitor"/>
    <property type="match status" value="1"/>
</dbReference>
<accession>A0A814DBA4</accession>
<dbReference type="SMART" id="SM00369">
    <property type="entry name" value="LRR_TYP"/>
    <property type="match status" value="2"/>
</dbReference>
<evidence type="ECO:0000313" key="5">
    <source>
        <dbReference type="EMBL" id="CAF0954776.1"/>
    </source>
</evidence>
<keyword evidence="4" id="KW-0472">Membrane</keyword>
<evidence type="ECO:0000256" key="2">
    <source>
        <dbReference type="ARBA" id="ARBA00022729"/>
    </source>
</evidence>
<dbReference type="PANTHER" id="PTHR24373:SF370">
    <property type="entry name" value="FISH-LIPS, ISOFORM E"/>
    <property type="match status" value="1"/>
</dbReference>
<dbReference type="OrthoDB" id="4691307at2759"/>
<name>A0A814DBA4_9BILA</name>
<keyword evidence="1" id="KW-0433">Leucine-rich repeat</keyword>
<evidence type="ECO:0000313" key="6">
    <source>
        <dbReference type="Proteomes" id="UP000663879"/>
    </source>
</evidence>
<dbReference type="EMBL" id="CAJNOC010002847">
    <property type="protein sequence ID" value="CAF0954776.1"/>
    <property type="molecule type" value="Genomic_DNA"/>
</dbReference>